<dbReference type="EMBL" id="JABEZY010000008">
    <property type="protein sequence ID" value="MBA0743529.1"/>
    <property type="molecule type" value="Genomic_DNA"/>
</dbReference>
<name>A0A7J9C528_GOSGO</name>
<accession>A0A7J9C528</accession>
<sequence length="111" mass="12792">MVLLKDLDGAICIKGCNTLNPYPSPEQGYEALPNDRYISMERDLAVLSLDDEEEEIMHIQKELDSGMEEVEFCLTGTPEEYDGSNMGKGVRNYLRIRVQLDVRRPLRRKKK</sequence>
<protein>
    <submittedName>
        <fullName evidence="1">Uncharacterized protein</fullName>
    </submittedName>
</protein>
<organism evidence="1 2">
    <name type="scientific">Gossypium gossypioides</name>
    <name type="common">Mexican cotton</name>
    <name type="synonym">Selera gossypioides</name>
    <dbReference type="NCBI Taxonomy" id="34282"/>
    <lineage>
        <taxon>Eukaryota</taxon>
        <taxon>Viridiplantae</taxon>
        <taxon>Streptophyta</taxon>
        <taxon>Embryophyta</taxon>
        <taxon>Tracheophyta</taxon>
        <taxon>Spermatophyta</taxon>
        <taxon>Magnoliopsida</taxon>
        <taxon>eudicotyledons</taxon>
        <taxon>Gunneridae</taxon>
        <taxon>Pentapetalae</taxon>
        <taxon>rosids</taxon>
        <taxon>malvids</taxon>
        <taxon>Malvales</taxon>
        <taxon>Malvaceae</taxon>
        <taxon>Malvoideae</taxon>
        <taxon>Gossypium</taxon>
    </lineage>
</organism>
<proteinExistence type="predicted"/>
<comment type="caution">
    <text evidence="1">The sequence shown here is derived from an EMBL/GenBank/DDBJ whole genome shotgun (WGS) entry which is preliminary data.</text>
</comment>
<feature type="non-terminal residue" evidence="1">
    <location>
        <position position="111"/>
    </location>
</feature>
<keyword evidence="2" id="KW-1185">Reference proteome</keyword>
<evidence type="ECO:0000313" key="2">
    <source>
        <dbReference type="Proteomes" id="UP000593579"/>
    </source>
</evidence>
<reference evidence="1 2" key="1">
    <citation type="journal article" date="2019" name="Genome Biol. Evol.">
        <title>Insights into the evolution of the New World diploid cottons (Gossypium, subgenus Houzingenia) based on genome sequencing.</title>
        <authorList>
            <person name="Grover C.E."/>
            <person name="Arick M.A. 2nd"/>
            <person name="Thrash A."/>
            <person name="Conover J.L."/>
            <person name="Sanders W.S."/>
            <person name="Peterson D.G."/>
            <person name="Frelichowski J.E."/>
            <person name="Scheffler J.A."/>
            <person name="Scheffler B.E."/>
            <person name="Wendel J.F."/>
        </authorList>
    </citation>
    <scope>NUCLEOTIDE SEQUENCE [LARGE SCALE GENOMIC DNA]</scope>
    <source>
        <strain evidence="1">5</strain>
        <tissue evidence="1">Leaf</tissue>
    </source>
</reference>
<gene>
    <name evidence="1" type="ORF">Gogos_006196</name>
</gene>
<evidence type="ECO:0000313" key="1">
    <source>
        <dbReference type="EMBL" id="MBA0743529.1"/>
    </source>
</evidence>
<dbReference type="Proteomes" id="UP000593579">
    <property type="component" value="Unassembled WGS sequence"/>
</dbReference>
<dbReference type="AlphaFoldDB" id="A0A7J9C528"/>